<keyword evidence="3" id="KW-1185">Reference proteome</keyword>
<reference evidence="2 3" key="1">
    <citation type="submission" date="2020-02" db="EMBL/GenBank/DDBJ databases">
        <authorList>
            <person name="Bojorquez D.A."/>
            <person name="Alcantara J.K.D.L."/>
            <person name="Arambulo J.M.L."/>
            <person name="Budzinski C.A."/>
            <person name="Campbell G.A."/>
            <person name="Dosanjh M.K."/>
            <person name="Gallardo M.A."/>
            <person name="Huang C."/>
            <person name="Nguyen N."/>
            <person name="Yee O.M."/>
            <person name="Ngo R.T."/>
            <person name="Kapinos A."/>
            <person name="Freise A.C."/>
            <person name="Reddi K."/>
            <person name="Moberg-Parker J."/>
            <person name="Garlena R.A."/>
            <person name="Russell D.A."/>
            <person name="Pope W.H."/>
            <person name="Jacobs-Sera D."/>
            <person name="Hatfull G.F."/>
        </authorList>
    </citation>
    <scope>NUCLEOTIDE SEQUENCE [LARGE SCALE GENOMIC DNA]</scope>
</reference>
<dbReference type="InterPro" id="IPR009279">
    <property type="entry name" value="Portal_Mu"/>
</dbReference>
<accession>A0A6G8R2B7</accession>
<dbReference type="KEGG" id="vg:55816724"/>
<sequence>MAKQIETAEAGHTGGLAVDPNSYFDRRNVTKYVVDPYDPNPDLRFPYNVAVYDEMRTTDGQIGSMLNAATLPIMAANWRLEGADVRPEVMTFVKQGIGLLYPGETLNRKRKQGIVFSEHLAQACLCLPFGFMPFEQVYAPVPATPEQEASFGTPVLLHLRKLAPRLPRTVAQIHVGRDGGLAGISQTPLGGEGLLDFAPVFIPVDNLVMYTLNKEGADWAGRSILRQAYKHWLINEKLIRLNAQIAERNGMGVPVISADDAILPRADAEAIIENFRAGAQAGVALPNGATFTLQGVAGQTVDLMPQIKYHDEKIAASALAMFLTLGHDAGARSLGETFVDVFTQSLQSLADAIAATFTEHVIRDLVELNFGPDEAYPTLSPGRLSDNKEITSTAIKELVDAGIVVPDDKLEEHVRRRNGLPVADTITSRKPLAPAPAAPVAPAPAPAPAPASAALSAPSAHDAELMAKLDRIIELRGGASV</sequence>
<dbReference type="RefSeq" id="YP_009887269.1">
    <property type="nucleotide sequence ID" value="NC_049498.1"/>
</dbReference>
<proteinExistence type="predicted"/>
<dbReference type="Proteomes" id="UP000500909">
    <property type="component" value="Segment"/>
</dbReference>
<feature type="region of interest" description="Disordered" evidence="1">
    <location>
        <begin position="421"/>
        <end position="454"/>
    </location>
</feature>
<evidence type="ECO:0000256" key="1">
    <source>
        <dbReference type="SAM" id="MobiDB-lite"/>
    </source>
</evidence>
<dbReference type="GeneID" id="55816724"/>
<feature type="compositionally biased region" description="Pro residues" evidence="1">
    <location>
        <begin position="433"/>
        <end position="449"/>
    </location>
</feature>
<name>A0A6G8R2B7_9CAUD</name>
<gene>
    <name evidence="2" type="primary">3</name>
    <name evidence="2" type="ORF">SEA_ABBA_3</name>
</gene>
<protein>
    <submittedName>
        <fullName evidence="2">Portal protein</fullName>
    </submittedName>
</protein>
<organism evidence="2 3">
    <name type="scientific">Arthrobacter phage Abba</name>
    <dbReference type="NCBI Taxonomy" id="2713256"/>
    <lineage>
        <taxon>Viruses</taxon>
        <taxon>Duplodnaviria</taxon>
        <taxon>Heunggongvirae</taxon>
        <taxon>Uroviricota</taxon>
        <taxon>Caudoviricetes</taxon>
        <taxon>Berryhillviridae</taxon>
        <taxon>Ayohtrevirus</taxon>
        <taxon>Ayohtrevirus abba</taxon>
    </lineage>
</organism>
<dbReference type="Pfam" id="PF06074">
    <property type="entry name" value="Portal_Mu"/>
    <property type="match status" value="1"/>
</dbReference>
<dbReference type="EMBL" id="MT024868">
    <property type="protein sequence ID" value="QIN94332.1"/>
    <property type="molecule type" value="Genomic_DNA"/>
</dbReference>
<evidence type="ECO:0000313" key="2">
    <source>
        <dbReference type="EMBL" id="QIN94332.1"/>
    </source>
</evidence>
<evidence type="ECO:0000313" key="3">
    <source>
        <dbReference type="Proteomes" id="UP000500909"/>
    </source>
</evidence>